<dbReference type="RefSeq" id="WP_048464542.1">
    <property type="nucleotide sequence ID" value="NZ_LABX01000107.1"/>
</dbReference>
<dbReference type="AlphaFoldDB" id="A0A0J6V5P8"/>
<dbReference type="PATRIC" id="fig|270351.6.peg.373"/>
<evidence type="ECO:0000256" key="2">
    <source>
        <dbReference type="ARBA" id="ARBA00022679"/>
    </source>
</evidence>
<dbReference type="SUPFAM" id="SSF53901">
    <property type="entry name" value="Thiolase-like"/>
    <property type="match status" value="1"/>
</dbReference>
<dbReference type="InterPro" id="IPR016039">
    <property type="entry name" value="Thiolase-like"/>
</dbReference>
<dbReference type="InterPro" id="IPR040771">
    <property type="entry name" value="TLP1_add_C"/>
</dbReference>
<dbReference type="Proteomes" id="UP000035929">
    <property type="component" value="Unassembled WGS sequence"/>
</dbReference>
<evidence type="ECO:0000313" key="6">
    <source>
        <dbReference type="EMBL" id="KMO34231.1"/>
    </source>
</evidence>
<dbReference type="PANTHER" id="PTHR18919:SF139">
    <property type="entry name" value="THIOLASE-LIKE PROTEIN TYPE 1 ADDITIONAL C-TERMINAL DOMAIN-CONTAINING PROTEIN"/>
    <property type="match status" value="1"/>
</dbReference>
<sequence>MTDPARIPVIVGIGEVADRPDAPGRGPIGSEPAAMMAEALRRADHDAGGGWLARLASLDVVNAVSWPYADLPARVADHLGHRPARLAYGPVGGETPVRFLHEAGRRIASGEAAAAALCSGEAEHSAGAARRAGLDPARDASPPWTAPDPAWTNPRVRDTLHRQALRHGLSQPVTVYPLYETALQAAWGQTPRQGRAESAALGAAFSRVAADNPHGWLRRAVSADEIATPSPANRPIAWPYTKLMVANPVVNQAAAVIVTSVSLARAAGLPAHRVIPIGPGAAATEPRDWLSRDRFDHAPAQDAVVTAALRRAGLAASDLAAIELYSCFPCVPKMARRSLGLPEEAVPTVTGGLTFFGAPLNGYMTHAICAMVRRLREAPGRASLLYGQGEFVTKHHALVLGGQFDRPADEPVSVQAEADSRRGPVPPVVEDAAGRAVVETHTVLFDREGAPERGVVVLRQGGARLLARVPAADRATLAALTDLDRSPVGLDGTLRRARDGLLDWEAA</sequence>
<dbReference type="OrthoDB" id="4470569at2"/>
<dbReference type="Gene3D" id="2.40.50.840">
    <property type="match status" value="1"/>
</dbReference>
<proteinExistence type="inferred from homology"/>
<dbReference type="EMBL" id="LABX01000107">
    <property type="protein sequence ID" value="KMO34231.1"/>
    <property type="molecule type" value="Genomic_DNA"/>
</dbReference>
<comment type="similarity">
    <text evidence="1">Belongs to the thiolase-like superfamily. Thiolase family.</text>
</comment>
<accession>A0A0J6V5P8</accession>
<evidence type="ECO:0000259" key="5">
    <source>
        <dbReference type="Pfam" id="PF18313"/>
    </source>
</evidence>
<feature type="region of interest" description="Disordered" evidence="4">
    <location>
        <begin position="128"/>
        <end position="154"/>
    </location>
</feature>
<dbReference type="PANTHER" id="PTHR18919">
    <property type="entry name" value="ACETYL-COA C-ACYLTRANSFERASE"/>
    <property type="match status" value="1"/>
</dbReference>
<gene>
    <name evidence="6" type="ORF">VP06_14840</name>
</gene>
<evidence type="ECO:0000256" key="4">
    <source>
        <dbReference type="SAM" id="MobiDB-lite"/>
    </source>
</evidence>
<evidence type="ECO:0000313" key="7">
    <source>
        <dbReference type="Proteomes" id="UP000035929"/>
    </source>
</evidence>
<dbReference type="Pfam" id="PF18313">
    <property type="entry name" value="TLP1_add_C"/>
    <property type="match status" value="1"/>
</dbReference>
<protein>
    <submittedName>
        <fullName evidence="6">Acetyl-CoA acetyltransferase</fullName>
    </submittedName>
</protein>
<evidence type="ECO:0000256" key="1">
    <source>
        <dbReference type="ARBA" id="ARBA00010982"/>
    </source>
</evidence>
<comment type="caution">
    <text evidence="6">The sequence shown here is derived from an EMBL/GenBank/DDBJ whole genome shotgun (WGS) entry which is preliminary data.</text>
</comment>
<name>A0A0J6V5P8_9HYPH</name>
<evidence type="ECO:0000256" key="3">
    <source>
        <dbReference type="ARBA" id="ARBA00023315"/>
    </source>
</evidence>
<dbReference type="Gene3D" id="3.40.47.10">
    <property type="match status" value="1"/>
</dbReference>
<organism evidence="6 7">
    <name type="scientific">Methylobacterium aquaticum</name>
    <dbReference type="NCBI Taxonomy" id="270351"/>
    <lineage>
        <taxon>Bacteria</taxon>
        <taxon>Pseudomonadati</taxon>
        <taxon>Pseudomonadota</taxon>
        <taxon>Alphaproteobacteria</taxon>
        <taxon>Hyphomicrobiales</taxon>
        <taxon>Methylobacteriaceae</taxon>
        <taxon>Methylobacterium</taxon>
    </lineage>
</organism>
<keyword evidence="2 6" id="KW-0808">Transferase</keyword>
<keyword evidence="3" id="KW-0012">Acyltransferase</keyword>
<reference evidence="6 7" key="1">
    <citation type="submission" date="2015-03" db="EMBL/GenBank/DDBJ databases">
        <title>Genome sequencing of Methylobacterium aquaticum DSM16371 type strain.</title>
        <authorList>
            <person name="Chaudhry V."/>
            <person name="Patil P.B."/>
        </authorList>
    </citation>
    <scope>NUCLEOTIDE SEQUENCE [LARGE SCALE GENOMIC DNA]</scope>
    <source>
        <strain evidence="6 7">DSM 16371</strain>
    </source>
</reference>
<feature type="domain" description="Thiolase-like protein type 1 additional C-terminal" evidence="5">
    <location>
        <begin position="423"/>
        <end position="495"/>
    </location>
</feature>
<dbReference type="GO" id="GO:0016746">
    <property type="term" value="F:acyltransferase activity"/>
    <property type="evidence" value="ECO:0007669"/>
    <property type="project" value="UniProtKB-KW"/>
</dbReference>